<dbReference type="EMBL" id="KP136319">
    <property type="protein sequence ID" value="AJF97201.1"/>
    <property type="molecule type" value="Genomic_DNA"/>
</dbReference>
<proteinExistence type="predicted"/>
<dbReference type="RefSeq" id="YP_009119436.1">
    <property type="nucleotide sequence ID" value="NC_026440.1"/>
</dbReference>
<protein>
    <submittedName>
        <fullName evidence="1">Uncharacterized protein</fullName>
    </submittedName>
</protein>
<name>A0A0B5J8U8_9VIRU</name>
<dbReference type="GeneID" id="23462118"/>
<organism evidence="1 2">
    <name type="scientific">Pandoravirus inopinatum</name>
    <dbReference type="NCBI Taxonomy" id="1605721"/>
    <lineage>
        <taxon>Viruses</taxon>
        <taxon>Pandoravirus</taxon>
    </lineage>
</organism>
<sequence>MVFVVGSDVGLGPVEVGIVVEVDDTGSGGAHVGAMGAFEGPPVVIVDDHVPLLPRAHRRDLGAHPSAGVGPQVLAIESPKGVLAAGQTGDGPLFLVRGANPQRLDAAVLLRCQLPAADGRHQGHQLRQGLRRRGR</sequence>
<accession>A0A0B5J8U8</accession>
<dbReference type="KEGG" id="vg:23462118"/>
<evidence type="ECO:0000313" key="2">
    <source>
        <dbReference type="Proteomes" id="UP000202511"/>
    </source>
</evidence>
<evidence type="ECO:0000313" key="1">
    <source>
        <dbReference type="EMBL" id="AJF97201.1"/>
    </source>
</evidence>
<reference evidence="1 2" key="1">
    <citation type="journal article" date="2015" name="Parasitol. Res.">
        <title>Viruses in close associations with free-living amoebae.</title>
        <authorList>
            <person name="Scheid P."/>
        </authorList>
    </citation>
    <scope>NUCLEOTIDE SEQUENCE [LARGE SCALE GENOMIC DNA]</scope>
    <source>
        <strain evidence="1">KlaHel</strain>
    </source>
</reference>
<dbReference type="Proteomes" id="UP000202511">
    <property type="component" value="Segment"/>
</dbReference>